<dbReference type="OrthoDB" id="1648091at2"/>
<keyword evidence="3" id="KW-1277">Toxin-antitoxin system</keyword>
<reference evidence="9 10" key="1">
    <citation type="submission" date="2013-02" db="EMBL/GenBank/DDBJ databases">
        <title>The Genome Sequence of Enterococcus phoeniculicola BAA-412.</title>
        <authorList>
            <consortium name="The Broad Institute Genome Sequencing Platform"/>
            <consortium name="The Broad Institute Genome Sequencing Center for Infectious Disease"/>
            <person name="Earl A.M."/>
            <person name="Gilmore M.S."/>
            <person name="Lebreton F."/>
            <person name="Walker B."/>
            <person name="Young S.K."/>
            <person name="Zeng Q."/>
            <person name="Gargeya S."/>
            <person name="Fitzgerald M."/>
            <person name="Haas B."/>
            <person name="Abouelleil A."/>
            <person name="Alvarado L."/>
            <person name="Arachchi H.M."/>
            <person name="Berlin A.M."/>
            <person name="Chapman S.B."/>
            <person name="Dewar J."/>
            <person name="Goldberg J."/>
            <person name="Griggs A."/>
            <person name="Gujja S."/>
            <person name="Hansen M."/>
            <person name="Howarth C."/>
            <person name="Imamovic A."/>
            <person name="Larimer J."/>
            <person name="McCowan C."/>
            <person name="Murphy C."/>
            <person name="Neiman D."/>
            <person name="Pearson M."/>
            <person name="Priest M."/>
            <person name="Roberts A."/>
            <person name="Saif S."/>
            <person name="Shea T."/>
            <person name="Sisk P."/>
            <person name="Sykes S."/>
            <person name="Wortman J."/>
            <person name="Nusbaum C."/>
            <person name="Birren B."/>
        </authorList>
    </citation>
    <scope>NUCLEOTIDE SEQUENCE [LARGE SCALE GENOMIC DNA]</scope>
    <source>
        <strain evidence="9 10">ATCC BAA-412</strain>
    </source>
</reference>
<evidence type="ECO:0000313" key="9">
    <source>
        <dbReference type="EMBL" id="EOL48890.1"/>
    </source>
</evidence>
<evidence type="ECO:0000256" key="7">
    <source>
        <dbReference type="ARBA" id="ARBA00048178"/>
    </source>
</evidence>
<evidence type="ECO:0000256" key="6">
    <source>
        <dbReference type="ARBA" id="ARBA00032897"/>
    </source>
</evidence>
<comment type="caution">
    <text evidence="9">The sequence shown here is derived from an EMBL/GenBank/DDBJ whole genome shotgun (WGS) entry which is preliminary data.</text>
</comment>
<dbReference type="RefSeq" id="WP_010767116.1">
    <property type="nucleotide sequence ID" value="NZ_ASWE01000004.1"/>
</dbReference>
<dbReference type="AlphaFoldDB" id="R3X4B7"/>
<dbReference type="EMBL" id="AJAT01000007">
    <property type="protein sequence ID" value="EOL48890.1"/>
    <property type="molecule type" value="Genomic_DNA"/>
</dbReference>
<keyword evidence="4" id="KW-0547">Nucleotide-binding</keyword>
<protein>
    <recommendedName>
        <fullName evidence="6">UDP-N-acetylglucosamine kinase</fullName>
        <ecNumber evidence="2">2.7.1.176</ecNumber>
    </recommendedName>
    <alternativeName>
        <fullName evidence="6">UDP-N-acetylglucosamine kinase</fullName>
    </alternativeName>
</protein>
<dbReference type="Gene3D" id="3.40.50.300">
    <property type="entry name" value="P-loop containing nucleotide triphosphate hydrolases"/>
    <property type="match status" value="1"/>
</dbReference>
<comment type="catalytic activity">
    <reaction evidence="7">
        <text>UDP-N-acetyl-alpha-D-glucosamine + ATP = UDP-N-acetyl-alpha-D-glucosamine 3'-phosphate + ADP + H(+)</text>
        <dbReference type="Rhea" id="RHEA:32671"/>
        <dbReference type="ChEBI" id="CHEBI:15378"/>
        <dbReference type="ChEBI" id="CHEBI:30616"/>
        <dbReference type="ChEBI" id="CHEBI:57705"/>
        <dbReference type="ChEBI" id="CHEBI:64353"/>
        <dbReference type="ChEBI" id="CHEBI:456216"/>
        <dbReference type="EC" id="2.7.1.176"/>
    </reaction>
</comment>
<proteinExistence type="inferred from homology"/>
<evidence type="ECO:0000256" key="1">
    <source>
        <dbReference type="ARBA" id="ARBA00009104"/>
    </source>
</evidence>
<dbReference type="Proteomes" id="UP000013785">
    <property type="component" value="Unassembled WGS sequence"/>
</dbReference>
<dbReference type="GO" id="GO:0016301">
    <property type="term" value="F:kinase activity"/>
    <property type="evidence" value="ECO:0007669"/>
    <property type="project" value="InterPro"/>
</dbReference>
<dbReference type="eggNOG" id="COG0645">
    <property type="taxonomic scope" value="Bacteria"/>
</dbReference>
<evidence type="ECO:0000256" key="2">
    <source>
        <dbReference type="ARBA" id="ARBA00011963"/>
    </source>
</evidence>
<dbReference type="HOGENOM" id="CLU_117056_1_0_9"/>
<sequence>MNKYLILIAGSPGTGKSYLIDKMRNTLGEFFLLTPDEVKEMFADSIGFRNLKEKAAVETKVWAFYYKAVDLYMEAGKRIIVSEYPFSAKQKVALQTRADKFDYHVITIRLVADFEVLWNRRKIRDRENERHLSHIMTHYHFGDQLENRSEADNLITREDFKKIITERQYDQFELGRLFEYDVTDFSKVDYTALMEKVKSIIAH</sequence>
<dbReference type="Pfam" id="PF06414">
    <property type="entry name" value="Zeta_toxin"/>
    <property type="match status" value="1"/>
</dbReference>
<accession>R3X4B7</accession>
<dbReference type="InterPro" id="IPR010488">
    <property type="entry name" value="Zeta_toxin_domain"/>
</dbReference>
<organism evidence="9 10">
    <name type="scientific">Enterococcus phoeniculicola ATCC BAA-412</name>
    <dbReference type="NCBI Taxonomy" id="1158610"/>
    <lineage>
        <taxon>Bacteria</taxon>
        <taxon>Bacillati</taxon>
        <taxon>Bacillota</taxon>
        <taxon>Bacilli</taxon>
        <taxon>Lactobacillales</taxon>
        <taxon>Enterococcaceae</taxon>
        <taxon>Enterococcus</taxon>
    </lineage>
</organism>
<evidence type="ECO:0000256" key="5">
    <source>
        <dbReference type="ARBA" id="ARBA00022840"/>
    </source>
</evidence>
<evidence type="ECO:0000259" key="8">
    <source>
        <dbReference type="Pfam" id="PF06414"/>
    </source>
</evidence>
<evidence type="ECO:0000256" key="4">
    <source>
        <dbReference type="ARBA" id="ARBA00022741"/>
    </source>
</evidence>
<evidence type="ECO:0000256" key="3">
    <source>
        <dbReference type="ARBA" id="ARBA00022649"/>
    </source>
</evidence>
<keyword evidence="5" id="KW-0067">ATP-binding</keyword>
<keyword evidence="10" id="KW-1185">Reference proteome</keyword>
<dbReference type="STRING" id="154621.RV11_GL000845"/>
<feature type="domain" description="Zeta toxin" evidence="8">
    <location>
        <begin position="4"/>
        <end position="157"/>
    </location>
</feature>
<name>R3X4B7_9ENTE</name>
<gene>
    <name evidence="9" type="ORF">UC3_00441</name>
</gene>
<dbReference type="InterPro" id="IPR027417">
    <property type="entry name" value="P-loop_NTPase"/>
</dbReference>
<dbReference type="GO" id="GO:0005524">
    <property type="term" value="F:ATP binding"/>
    <property type="evidence" value="ECO:0007669"/>
    <property type="project" value="UniProtKB-KW"/>
</dbReference>
<comment type="similarity">
    <text evidence="1">Belongs to the zeta toxin family.</text>
</comment>
<dbReference type="SUPFAM" id="SSF52540">
    <property type="entry name" value="P-loop containing nucleoside triphosphate hydrolases"/>
    <property type="match status" value="1"/>
</dbReference>
<dbReference type="EC" id="2.7.1.176" evidence="2"/>
<dbReference type="PATRIC" id="fig|1158610.3.peg.417"/>
<evidence type="ECO:0000313" key="10">
    <source>
        <dbReference type="Proteomes" id="UP000013785"/>
    </source>
</evidence>